<keyword evidence="1" id="KW-0472">Membrane</keyword>
<feature type="transmembrane region" description="Helical" evidence="1">
    <location>
        <begin position="277"/>
        <end position="296"/>
    </location>
</feature>
<dbReference type="PANTHER" id="PTHR34978">
    <property type="entry name" value="POSSIBLE SENSOR-TRANSDUCER PROTEIN BLAR"/>
    <property type="match status" value="1"/>
</dbReference>
<accession>A0A8J7DBP5</accession>
<evidence type="ECO:0000256" key="1">
    <source>
        <dbReference type="SAM" id="Phobius"/>
    </source>
</evidence>
<gene>
    <name evidence="2" type="ORF">IQ241_12080</name>
</gene>
<organism evidence="2 3">
    <name type="scientific">Vasconcelosia minhoensis LEGE 07310</name>
    <dbReference type="NCBI Taxonomy" id="915328"/>
    <lineage>
        <taxon>Bacteria</taxon>
        <taxon>Bacillati</taxon>
        <taxon>Cyanobacteriota</taxon>
        <taxon>Cyanophyceae</taxon>
        <taxon>Nodosilineales</taxon>
        <taxon>Cymatolegaceae</taxon>
        <taxon>Vasconcelosia</taxon>
        <taxon>Vasconcelosia minhoensis</taxon>
    </lineage>
</organism>
<keyword evidence="1" id="KW-0812">Transmembrane</keyword>
<dbReference type="PANTHER" id="PTHR34978:SF3">
    <property type="entry name" value="SLR0241 PROTEIN"/>
    <property type="match status" value="1"/>
</dbReference>
<comment type="caution">
    <text evidence="2">The sequence shown here is derived from an EMBL/GenBank/DDBJ whole genome shotgun (WGS) entry which is preliminary data.</text>
</comment>
<reference evidence="2" key="1">
    <citation type="submission" date="2020-10" db="EMBL/GenBank/DDBJ databases">
        <authorList>
            <person name="Castelo-Branco R."/>
            <person name="Eusebio N."/>
            <person name="Adriana R."/>
            <person name="Vieira A."/>
            <person name="Brugerolle De Fraissinette N."/>
            <person name="Rezende De Castro R."/>
            <person name="Schneider M.P."/>
            <person name="Vasconcelos V."/>
            <person name="Leao P.N."/>
        </authorList>
    </citation>
    <scope>NUCLEOTIDE SEQUENCE</scope>
    <source>
        <strain evidence="2">LEGE 07310</strain>
    </source>
</reference>
<dbReference type="InterPro" id="IPR052173">
    <property type="entry name" value="Beta-lactam_resp_regulator"/>
</dbReference>
<dbReference type="EMBL" id="JADEXG010000025">
    <property type="protein sequence ID" value="MBE9078022.1"/>
    <property type="molecule type" value="Genomic_DNA"/>
</dbReference>
<dbReference type="Gene3D" id="3.30.2010.10">
    <property type="entry name" value="Metalloproteases ('zincins'), catalytic domain"/>
    <property type="match status" value="1"/>
</dbReference>
<dbReference type="Proteomes" id="UP000636505">
    <property type="component" value="Unassembled WGS sequence"/>
</dbReference>
<sequence length="300" mass="33492">MHGFLLLLSTAIAVGLRLTMRADLTKAGPGRLFPRRPSSDLAWETRWRRTLASFALPPLLILATALAVLAMGLRGYMLGLPVGWLGYSVALGLIGMALGVLAWLAGLGMRSRQQICALPPVIIQNQPGRQLDSAVPFAARVGFWQPELIVSRGLTAVLTPSEVEAVLLHEQAHRRYRDPFWFFWLGWLGRISAWLPATQQLWQELLLLRELRADRWAARRVEPLILAESLLKMTQFAVPEPNGWVLFASQRQVSRLEERINVLLDSPSLVQNSGYSWLWLGLGSLILCLPLLTMLLHTAG</sequence>
<dbReference type="RefSeq" id="WP_193907428.1">
    <property type="nucleotide sequence ID" value="NZ_JADEXG010000025.1"/>
</dbReference>
<protein>
    <submittedName>
        <fullName evidence="2">M56 family metallopeptidase</fullName>
    </submittedName>
</protein>
<evidence type="ECO:0000313" key="3">
    <source>
        <dbReference type="Proteomes" id="UP000636505"/>
    </source>
</evidence>
<name>A0A8J7DBP5_9CYAN</name>
<feature type="transmembrane region" description="Helical" evidence="1">
    <location>
        <begin position="84"/>
        <end position="106"/>
    </location>
</feature>
<dbReference type="AlphaFoldDB" id="A0A8J7DBP5"/>
<feature type="transmembrane region" description="Helical" evidence="1">
    <location>
        <begin position="51"/>
        <end position="72"/>
    </location>
</feature>
<proteinExistence type="predicted"/>
<keyword evidence="3" id="KW-1185">Reference proteome</keyword>
<dbReference type="CDD" id="cd07326">
    <property type="entry name" value="M56_BlaR1_MecR1_like"/>
    <property type="match status" value="1"/>
</dbReference>
<evidence type="ECO:0000313" key="2">
    <source>
        <dbReference type="EMBL" id="MBE9078022.1"/>
    </source>
</evidence>
<keyword evidence="1" id="KW-1133">Transmembrane helix</keyword>